<sequence>MAESVLRDAFVTSLEPALQAEVINRHPQTLEECMKEAQLVNDPNLALKLAREELGLLEPKSREDIGSKSK</sequence>
<evidence type="ECO:0000313" key="3">
    <source>
        <dbReference type="Proteomes" id="UP000321393"/>
    </source>
</evidence>
<dbReference type="Proteomes" id="UP000321393">
    <property type="component" value="Unassembled WGS sequence"/>
</dbReference>
<reference evidence="3 4" key="1">
    <citation type="submission" date="2019-08" db="EMBL/GenBank/DDBJ databases">
        <title>Draft genome sequences of two oriental melons (Cucumis melo L. var makuwa).</title>
        <authorList>
            <person name="Kwon S.-Y."/>
        </authorList>
    </citation>
    <scope>NUCLEOTIDE SEQUENCE [LARGE SCALE GENOMIC DNA]</scope>
    <source>
        <strain evidence="4">cv. Chang Bougi</strain>
        <strain evidence="3">cv. SW 3</strain>
        <tissue evidence="1">Leaf</tissue>
    </source>
</reference>
<protein>
    <submittedName>
        <fullName evidence="1">Uncharacterized protein</fullName>
    </submittedName>
</protein>
<dbReference type="Proteomes" id="UP000321947">
    <property type="component" value="Unassembled WGS sequence"/>
</dbReference>
<evidence type="ECO:0000313" key="1">
    <source>
        <dbReference type="EMBL" id="KAA0041825.1"/>
    </source>
</evidence>
<dbReference type="AlphaFoldDB" id="A0A5A7TK62"/>
<dbReference type="EMBL" id="SSTD01013865">
    <property type="protein sequence ID" value="TYK05347.1"/>
    <property type="molecule type" value="Genomic_DNA"/>
</dbReference>
<accession>A0A5A7TK62</accession>
<proteinExistence type="predicted"/>
<comment type="caution">
    <text evidence="1">The sequence shown here is derived from an EMBL/GenBank/DDBJ whole genome shotgun (WGS) entry which is preliminary data.</text>
</comment>
<gene>
    <name evidence="2" type="ORF">E5676_scaffold83G00140</name>
    <name evidence="1" type="ORF">E6C27_scaffold67G002030</name>
</gene>
<organism evidence="1 3">
    <name type="scientific">Cucumis melo var. makuwa</name>
    <name type="common">Oriental melon</name>
    <dbReference type="NCBI Taxonomy" id="1194695"/>
    <lineage>
        <taxon>Eukaryota</taxon>
        <taxon>Viridiplantae</taxon>
        <taxon>Streptophyta</taxon>
        <taxon>Embryophyta</taxon>
        <taxon>Tracheophyta</taxon>
        <taxon>Spermatophyta</taxon>
        <taxon>Magnoliopsida</taxon>
        <taxon>eudicotyledons</taxon>
        <taxon>Gunneridae</taxon>
        <taxon>Pentapetalae</taxon>
        <taxon>rosids</taxon>
        <taxon>fabids</taxon>
        <taxon>Cucurbitales</taxon>
        <taxon>Cucurbitaceae</taxon>
        <taxon>Benincaseae</taxon>
        <taxon>Cucumis</taxon>
    </lineage>
</organism>
<evidence type="ECO:0000313" key="4">
    <source>
        <dbReference type="Proteomes" id="UP000321947"/>
    </source>
</evidence>
<name>A0A5A7TK62_CUCMM</name>
<dbReference type="EMBL" id="SSTE01016227">
    <property type="protein sequence ID" value="KAA0041825.1"/>
    <property type="molecule type" value="Genomic_DNA"/>
</dbReference>
<evidence type="ECO:0000313" key="2">
    <source>
        <dbReference type="EMBL" id="TYK05347.1"/>
    </source>
</evidence>